<evidence type="ECO:0000256" key="3">
    <source>
        <dbReference type="ARBA" id="ARBA00022833"/>
    </source>
</evidence>
<feature type="transmembrane region" description="Helical" evidence="6">
    <location>
        <begin position="68"/>
        <end position="101"/>
    </location>
</feature>
<proteinExistence type="predicted"/>
<keyword evidence="1" id="KW-0479">Metal-binding</keyword>
<dbReference type="OrthoDB" id="8069267at2759"/>
<evidence type="ECO:0000256" key="6">
    <source>
        <dbReference type="SAM" id="Phobius"/>
    </source>
</evidence>
<comment type="caution">
    <text evidence="8">The sequence shown here is derived from an EMBL/GenBank/DDBJ whole genome shotgun (WGS) entry which is preliminary data.</text>
</comment>
<dbReference type="SMART" id="SM00184">
    <property type="entry name" value="RING"/>
    <property type="match status" value="1"/>
</dbReference>
<evidence type="ECO:0000256" key="5">
    <source>
        <dbReference type="SAM" id="MobiDB-lite"/>
    </source>
</evidence>
<feature type="compositionally biased region" description="Acidic residues" evidence="5">
    <location>
        <begin position="368"/>
        <end position="381"/>
    </location>
</feature>
<dbReference type="InterPro" id="IPR013083">
    <property type="entry name" value="Znf_RING/FYVE/PHD"/>
</dbReference>
<dbReference type="Pfam" id="PF00097">
    <property type="entry name" value="zf-C3HC4"/>
    <property type="match status" value="1"/>
</dbReference>
<feature type="transmembrane region" description="Helical" evidence="6">
    <location>
        <begin position="160"/>
        <end position="181"/>
    </location>
</feature>
<evidence type="ECO:0000313" key="8">
    <source>
        <dbReference type="EMBL" id="GMI46319.1"/>
    </source>
</evidence>
<feature type="domain" description="RING-type" evidence="7">
    <location>
        <begin position="233"/>
        <end position="291"/>
    </location>
</feature>
<reference evidence="9" key="1">
    <citation type="journal article" date="2023" name="Commun. Biol.">
        <title>Genome analysis of Parmales, the sister group of diatoms, reveals the evolutionary specialization of diatoms from phago-mixotrophs to photoautotrophs.</title>
        <authorList>
            <person name="Ban H."/>
            <person name="Sato S."/>
            <person name="Yoshikawa S."/>
            <person name="Yamada K."/>
            <person name="Nakamura Y."/>
            <person name="Ichinomiya M."/>
            <person name="Sato N."/>
            <person name="Blanc-Mathieu R."/>
            <person name="Endo H."/>
            <person name="Kuwata A."/>
            <person name="Ogata H."/>
        </authorList>
    </citation>
    <scope>NUCLEOTIDE SEQUENCE [LARGE SCALE GENOMIC DNA]</scope>
</reference>
<keyword evidence="3" id="KW-0862">Zinc</keyword>
<feature type="compositionally biased region" description="Gly residues" evidence="5">
    <location>
        <begin position="297"/>
        <end position="310"/>
    </location>
</feature>
<organism evidence="8 9">
    <name type="scientific">Triparma columacea</name>
    <dbReference type="NCBI Taxonomy" id="722753"/>
    <lineage>
        <taxon>Eukaryota</taxon>
        <taxon>Sar</taxon>
        <taxon>Stramenopiles</taxon>
        <taxon>Ochrophyta</taxon>
        <taxon>Bolidophyceae</taxon>
        <taxon>Parmales</taxon>
        <taxon>Triparmaceae</taxon>
        <taxon>Triparma</taxon>
    </lineage>
</organism>
<name>A0A9W7GIE7_9STRA</name>
<evidence type="ECO:0000256" key="4">
    <source>
        <dbReference type="PROSITE-ProRule" id="PRU00175"/>
    </source>
</evidence>
<protein>
    <recommendedName>
        <fullName evidence="7">RING-type domain-containing protein</fullName>
    </recommendedName>
</protein>
<keyword evidence="9" id="KW-1185">Reference proteome</keyword>
<evidence type="ECO:0000259" key="7">
    <source>
        <dbReference type="PROSITE" id="PS50089"/>
    </source>
</evidence>
<dbReference type="PROSITE" id="PS50089">
    <property type="entry name" value="ZF_RING_2"/>
    <property type="match status" value="1"/>
</dbReference>
<dbReference type="InterPro" id="IPR001841">
    <property type="entry name" value="Znf_RING"/>
</dbReference>
<dbReference type="SUPFAM" id="SSF57850">
    <property type="entry name" value="RING/U-box"/>
    <property type="match status" value="1"/>
</dbReference>
<feature type="region of interest" description="Disordered" evidence="5">
    <location>
        <begin position="359"/>
        <end position="389"/>
    </location>
</feature>
<accession>A0A9W7GIE7</accession>
<keyword evidence="6" id="KW-1133">Transmembrane helix</keyword>
<evidence type="ECO:0000256" key="2">
    <source>
        <dbReference type="ARBA" id="ARBA00022771"/>
    </source>
</evidence>
<sequence length="416" mass="45244">MDTADEEHWLQKDNDKLDFRVALSYDDYWGTFDDDDTSEDTNTTSKDGDDFNSSVQFTLVEPEWLNKVFFAMIQLTVLIMSASFFGLMGSYFVTICMAFCFSDVSAPVNVRRVQVVLTISVYAVTLSILGIFLSVCLQFWLWFCISVASVVPDDAAREGINIAGIIVIPMMMMIIWGFRCVKICRLGVHRFESDIDDLESNTPLDYSNLYIDDEKDDGGGKGGDVDIDTGGVCSICLDDLSVPPDGLDGGLEGGGVGFSGTLKCGHRFHKYCVERWFDEGVRGACLCPECRQDAGAGRRGGGGGEGGGEGETADEGGGEEGEGQGGEGEEEEGTGGEEGANDRRRGRQGWRRFLRRGWRRSFQRTEGEDPDLDSDLEDGGDNVEMGTAGGGEELTLYAVNVDGSVRAVRAVSSIPM</sequence>
<keyword evidence="6" id="KW-0812">Transmembrane</keyword>
<dbReference type="EMBL" id="BRYA01000293">
    <property type="protein sequence ID" value="GMI46319.1"/>
    <property type="molecule type" value="Genomic_DNA"/>
</dbReference>
<gene>
    <name evidence="8" type="ORF">TrCOL_g9558</name>
</gene>
<dbReference type="Proteomes" id="UP001165065">
    <property type="component" value="Unassembled WGS sequence"/>
</dbReference>
<keyword evidence="6" id="KW-0472">Membrane</keyword>
<feature type="compositionally biased region" description="Acidic residues" evidence="5">
    <location>
        <begin position="311"/>
        <end position="335"/>
    </location>
</feature>
<feature type="region of interest" description="Disordered" evidence="5">
    <location>
        <begin position="295"/>
        <end position="347"/>
    </location>
</feature>
<keyword evidence="2 4" id="KW-0863">Zinc-finger</keyword>
<dbReference type="InterPro" id="IPR018957">
    <property type="entry name" value="Znf_C3HC4_RING-type"/>
</dbReference>
<feature type="transmembrane region" description="Helical" evidence="6">
    <location>
        <begin position="113"/>
        <end position="140"/>
    </location>
</feature>
<dbReference type="AlphaFoldDB" id="A0A9W7GIE7"/>
<dbReference type="GO" id="GO:0008270">
    <property type="term" value="F:zinc ion binding"/>
    <property type="evidence" value="ECO:0007669"/>
    <property type="project" value="UniProtKB-KW"/>
</dbReference>
<evidence type="ECO:0000256" key="1">
    <source>
        <dbReference type="ARBA" id="ARBA00022723"/>
    </source>
</evidence>
<evidence type="ECO:0000313" key="9">
    <source>
        <dbReference type="Proteomes" id="UP001165065"/>
    </source>
</evidence>
<dbReference type="Gene3D" id="3.30.40.10">
    <property type="entry name" value="Zinc/RING finger domain, C3HC4 (zinc finger)"/>
    <property type="match status" value="1"/>
</dbReference>